<protein>
    <submittedName>
        <fullName evidence="5">Putative nicotinamide n-methyltransferase</fullName>
    </submittedName>
</protein>
<evidence type="ECO:0000313" key="5">
    <source>
        <dbReference type="EMBL" id="MXU97876.1"/>
    </source>
</evidence>
<sequence length="294" mass="32595">MMVLREVLKVTTAALKLGSRHLKNVSSKTSSYSSKTSGTMESQVLRAVYKEQFHPRTYMDVYGRLTGEAITSMAENLHRMFQSDLAQGESLLEVGSGPTLLNSLLASSRFNYIVLSDLVEANRLELQKWLNKDKDAIDWTFRAEEIAAMEGYSDVKKGALEILNRTRKAIRKVVPCDVLEPRVLPEEHREAFDVVLSVGCLDSAAADHESFRNAVRNVGTLAKQGGLLIIVGMGGVKSYPVGTADFTHANLTENVLKEAVIDAGFEMKQYQSKKLGQVLDSPDTFRFCLTARKT</sequence>
<dbReference type="Pfam" id="PF01234">
    <property type="entry name" value="NNMT_PNMT_TEMT"/>
    <property type="match status" value="1"/>
</dbReference>
<dbReference type="PANTHER" id="PTHR10867">
    <property type="entry name" value="NNMT/PNMT/TEMT FAMILY MEMBER"/>
    <property type="match status" value="1"/>
</dbReference>
<evidence type="ECO:0000256" key="3">
    <source>
        <dbReference type="ARBA" id="ARBA00022679"/>
    </source>
</evidence>
<dbReference type="EMBL" id="GIFC01015793">
    <property type="protein sequence ID" value="MXU97876.1"/>
    <property type="molecule type" value="Transcribed_RNA"/>
</dbReference>
<dbReference type="PROSITE" id="PS51681">
    <property type="entry name" value="SAM_MT_NNMT_PNMT_TEMT"/>
    <property type="match status" value="1"/>
</dbReference>
<dbReference type="GO" id="GO:0032259">
    <property type="term" value="P:methylation"/>
    <property type="evidence" value="ECO:0007669"/>
    <property type="project" value="UniProtKB-KW"/>
</dbReference>
<keyword evidence="3 5" id="KW-0808">Transferase</keyword>
<dbReference type="Gene3D" id="3.40.50.150">
    <property type="entry name" value="Vaccinia Virus protein VP39"/>
    <property type="match status" value="1"/>
</dbReference>
<dbReference type="InterPro" id="IPR000940">
    <property type="entry name" value="NNMT_TEMT_trans"/>
</dbReference>
<dbReference type="FunFam" id="3.40.50.150:FF:000621">
    <property type="entry name" value="Nicotinamide N-methyltransferase, putative"/>
    <property type="match status" value="1"/>
</dbReference>
<dbReference type="GO" id="GO:0008170">
    <property type="term" value="F:N-methyltransferase activity"/>
    <property type="evidence" value="ECO:0007669"/>
    <property type="project" value="TreeGrafter"/>
</dbReference>
<dbReference type="GO" id="GO:0005829">
    <property type="term" value="C:cytosol"/>
    <property type="evidence" value="ECO:0007669"/>
    <property type="project" value="TreeGrafter"/>
</dbReference>
<keyword evidence="2 5" id="KW-0489">Methyltransferase</keyword>
<evidence type="ECO:0000256" key="4">
    <source>
        <dbReference type="ARBA" id="ARBA00022691"/>
    </source>
</evidence>
<evidence type="ECO:0000256" key="1">
    <source>
        <dbReference type="ARBA" id="ARBA00007996"/>
    </source>
</evidence>
<dbReference type="AlphaFoldDB" id="A0A6B0V7Z1"/>
<organism evidence="5">
    <name type="scientific">Ixodes ricinus</name>
    <name type="common">Common tick</name>
    <name type="synonym">Acarus ricinus</name>
    <dbReference type="NCBI Taxonomy" id="34613"/>
    <lineage>
        <taxon>Eukaryota</taxon>
        <taxon>Metazoa</taxon>
        <taxon>Ecdysozoa</taxon>
        <taxon>Arthropoda</taxon>
        <taxon>Chelicerata</taxon>
        <taxon>Arachnida</taxon>
        <taxon>Acari</taxon>
        <taxon>Parasitiformes</taxon>
        <taxon>Ixodida</taxon>
        <taxon>Ixodoidea</taxon>
        <taxon>Ixodidae</taxon>
        <taxon>Ixodinae</taxon>
        <taxon>Ixodes</taxon>
    </lineage>
</organism>
<reference evidence="5" key="1">
    <citation type="submission" date="2019-12" db="EMBL/GenBank/DDBJ databases">
        <title>An insight into the sialome of adult female Ixodes ricinus ticks feeding for 6 days.</title>
        <authorList>
            <person name="Perner J."/>
            <person name="Ribeiro J.M.C."/>
        </authorList>
    </citation>
    <scope>NUCLEOTIDE SEQUENCE</scope>
    <source>
        <strain evidence="5">Semi-engorged</strain>
        <tissue evidence="5">Salivary glands</tissue>
    </source>
</reference>
<proteinExistence type="inferred from homology"/>
<dbReference type="InterPro" id="IPR029063">
    <property type="entry name" value="SAM-dependent_MTases_sf"/>
</dbReference>
<dbReference type="SUPFAM" id="SSF53335">
    <property type="entry name" value="S-adenosyl-L-methionine-dependent methyltransferases"/>
    <property type="match status" value="1"/>
</dbReference>
<dbReference type="PANTHER" id="PTHR10867:SF17">
    <property type="entry name" value="NICOTINAMIDE N-METHYLTRANSFERASE"/>
    <property type="match status" value="1"/>
</dbReference>
<evidence type="ECO:0000256" key="2">
    <source>
        <dbReference type="ARBA" id="ARBA00022603"/>
    </source>
</evidence>
<name>A0A6B0V7Z1_IXORI</name>
<accession>A0A6B0V7Z1</accession>
<comment type="similarity">
    <text evidence="1">Belongs to the class I-like SAM-binding methyltransferase superfamily. NNMT/PNMT/TEMT family.</text>
</comment>
<keyword evidence="4" id="KW-0949">S-adenosyl-L-methionine</keyword>